<reference evidence="2 3" key="1">
    <citation type="journal article" date="2024" name="Nat. Commun.">
        <title>Phylogenomics reveals the evolutionary origins of lichenization in chlorophyte algae.</title>
        <authorList>
            <person name="Puginier C."/>
            <person name="Libourel C."/>
            <person name="Otte J."/>
            <person name="Skaloud P."/>
            <person name="Haon M."/>
            <person name="Grisel S."/>
            <person name="Petersen M."/>
            <person name="Berrin J.G."/>
            <person name="Delaux P.M."/>
            <person name="Dal Grande F."/>
            <person name="Keller J."/>
        </authorList>
    </citation>
    <scope>NUCLEOTIDE SEQUENCE [LARGE SCALE GENOMIC DNA]</scope>
    <source>
        <strain evidence="2 3">SAG 216-7</strain>
    </source>
</reference>
<evidence type="ECO:0000313" key="3">
    <source>
        <dbReference type="Proteomes" id="UP001491310"/>
    </source>
</evidence>
<feature type="compositionally biased region" description="Basic residues" evidence="1">
    <location>
        <begin position="212"/>
        <end position="222"/>
    </location>
</feature>
<protein>
    <submittedName>
        <fullName evidence="2">Uncharacterized protein</fullName>
    </submittedName>
</protein>
<comment type="caution">
    <text evidence="2">The sequence shown here is derived from an EMBL/GenBank/DDBJ whole genome shotgun (WGS) entry which is preliminary data.</text>
</comment>
<feature type="compositionally biased region" description="Low complexity" evidence="1">
    <location>
        <begin position="329"/>
        <end position="344"/>
    </location>
</feature>
<feature type="region of interest" description="Disordered" evidence="1">
    <location>
        <begin position="246"/>
        <end position="410"/>
    </location>
</feature>
<dbReference type="EMBL" id="JALJOT010000003">
    <property type="protein sequence ID" value="KAK9916230.1"/>
    <property type="molecule type" value="Genomic_DNA"/>
</dbReference>
<organism evidence="2 3">
    <name type="scientific">Coccomyxa subellipsoidea</name>
    <dbReference type="NCBI Taxonomy" id="248742"/>
    <lineage>
        <taxon>Eukaryota</taxon>
        <taxon>Viridiplantae</taxon>
        <taxon>Chlorophyta</taxon>
        <taxon>core chlorophytes</taxon>
        <taxon>Trebouxiophyceae</taxon>
        <taxon>Trebouxiophyceae incertae sedis</taxon>
        <taxon>Coccomyxaceae</taxon>
        <taxon>Coccomyxa</taxon>
    </lineage>
</organism>
<evidence type="ECO:0000313" key="2">
    <source>
        <dbReference type="EMBL" id="KAK9916230.1"/>
    </source>
</evidence>
<feature type="compositionally biased region" description="Polar residues" evidence="1">
    <location>
        <begin position="394"/>
        <end position="405"/>
    </location>
</feature>
<keyword evidence="3" id="KW-1185">Reference proteome</keyword>
<feature type="region of interest" description="Disordered" evidence="1">
    <location>
        <begin position="206"/>
        <end position="227"/>
    </location>
</feature>
<dbReference type="Proteomes" id="UP001491310">
    <property type="component" value="Unassembled WGS sequence"/>
</dbReference>
<name>A0ABR2YWV7_9CHLO</name>
<sequence length="546" mass="57415">MCNLHTSSVPIEALLEYWSGLPEEHRTALFQLREEDFAAELDAHLKYQLRICRDCRGNVYRAYRELKASKAGVPGTELEICEGHSLGLLDGVVSLHGLGSSGFFERAEEVEDCKGADGELGDGYEEGVRHAETPELAREALADCAVLIFRGQVEVAFREQTAGHNALLLFVHLALSMMEERLTNAFKELRAKEAEAELLELVAKDEKDKESKKAKKKGRKKGKGEGKGEQLLCGCGAVCDAACSASSQRAGRRSTSSSPTREPSPVRGPLSPAPDAGPQRDSTTAEGYSGGDSGDAPARSKPSSNKSYPRSPARSTLGAELMSPRRPPAKAAAPQPSPGAADAAGWETIQAGGKGRRNSVGGPRKAVPVPEPRGSSPEAPRRHSLGSCPRPVAQPSTPSGVSRQQAGPVRAVPVTASPHLQAAAARASPAAPVPDQRAGVEAPSVRALPVTPKAAPLKPASGLSSGDPIIAQHPAARHGNAWQSAHHTSGKLPGRAVHNVHASSTSWPQPINPPAKDIAEGGHLPFSLFHHSPTLVADIFSHPGAV</sequence>
<evidence type="ECO:0000256" key="1">
    <source>
        <dbReference type="SAM" id="MobiDB-lite"/>
    </source>
</evidence>
<feature type="compositionally biased region" description="Low complexity" evidence="1">
    <location>
        <begin position="253"/>
        <end position="265"/>
    </location>
</feature>
<accession>A0ABR2YWV7</accession>
<proteinExistence type="predicted"/>
<gene>
    <name evidence="2" type="ORF">WJX75_000260</name>
</gene>